<dbReference type="VEuPathDB" id="MicrosporidiaDB:CWI39_0487p0030"/>
<proteinExistence type="predicted"/>
<feature type="region of interest" description="Disordered" evidence="1">
    <location>
        <begin position="138"/>
        <end position="174"/>
    </location>
</feature>
<dbReference type="Proteomes" id="UP000291404">
    <property type="component" value="Unassembled WGS sequence"/>
</dbReference>
<reference evidence="2 3" key="1">
    <citation type="submission" date="2017-12" db="EMBL/GenBank/DDBJ databases">
        <authorList>
            <person name="Pombert J.-F."/>
            <person name="Haag K.L."/>
            <person name="Ebert D."/>
        </authorList>
    </citation>
    <scope>NUCLEOTIDE SEQUENCE [LARGE SCALE GENOMIC DNA]</scope>
    <source>
        <strain evidence="2">BE-OM-2</strain>
    </source>
</reference>
<sequence length="174" mass="19871">MGGIKRSGMHKETNPPLKQASNDNNCAKHAKTKNYRPFFRRRTSLDEPTINISDESNLEDERSNSNPSTPDYIDLIARSEASLQRAPILMYRSEFSVLKNIDEQRVAVFERKETPQQGILHRIEEYVSIRLNLPEQTPLGRTSAKNKTTSHTFQGFEPYTSLKMESGKAQDSLN</sequence>
<evidence type="ECO:0000256" key="1">
    <source>
        <dbReference type="SAM" id="MobiDB-lite"/>
    </source>
</evidence>
<dbReference type="AlphaFoldDB" id="A0A4Q9L3M9"/>
<organism evidence="2 3">
    <name type="scientific">Hamiltosporidium magnivora</name>
    <dbReference type="NCBI Taxonomy" id="148818"/>
    <lineage>
        <taxon>Eukaryota</taxon>
        <taxon>Fungi</taxon>
        <taxon>Fungi incertae sedis</taxon>
        <taxon>Microsporidia</taxon>
        <taxon>Dubosqiidae</taxon>
        <taxon>Hamiltosporidium</taxon>
    </lineage>
</organism>
<keyword evidence="3" id="KW-1185">Reference proteome</keyword>
<evidence type="ECO:0000313" key="2">
    <source>
        <dbReference type="EMBL" id="TBU01766.1"/>
    </source>
</evidence>
<gene>
    <name evidence="2" type="ORF">CWI36_1266p0030</name>
</gene>
<feature type="region of interest" description="Disordered" evidence="1">
    <location>
        <begin position="1"/>
        <end position="71"/>
    </location>
</feature>
<evidence type="ECO:0000313" key="3">
    <source>
        <dbReference type="Proteomes" id="UP000291404"/>
    </source>
</evidence>
<protein>
    <submittedName>
        <fullName evidence="2">Uncharacterized protein</fullName>
    </submittedName>
</protein>
<feature type="compositionally biased region" description="Polar residues" evidence="1">
    <location>
        <begin position="139"/>
        <end position="153"/>
    </location>
</feature>
<dbReference type="VEuPathDB" id="MicrosporidiaDB:CWI36_1266p0030"/>
<feature type="compositionally biased region" description="Basic residues" evidence="1">
    <location>
        <begin position="28"/>
        <end position="42"/>
    </location>
</feature>
<accession>A0A4Q9L3M9</accession>
<comment type="caution">
    <text evidence="2">The sequence shown here is derived from an EMBL/GenBank/DDBJ whole genome shotgun (WGS) entry which is preliminary data.</text>
</comment>
<name>A0A4Q9L3M9_9MICR</name>
<dbReference type="EMBL" id="PITI01001266">
    <property type="protein sequence ID" value="TBU01766.1"/>
    <property type="molecule type" value="Genomic_DNA"/>
</dbReference>